<evidence type="ECO:0000256" key="1">
    <source>
        <dbReference type="SAM" id="MobiDB-lite"/>
    </source>
</evidence>
<keyword evidence="2" id="KW-0472">Membrane</keyword>
<dbReference type="AlphaFoldDB" id="A0ABD1EHQ3"/>
<evidence type="ECO:0000256" key="2">
    <source>
        <dbReference type="SAM" id="Phobius"/>
    </source>
</evidence>
<gene>
    <name evidence="3" type="ORF">ABEB36_009742</name>
</gene>
<reference evidence="3 4" key="1">
    <citation type="submission" date="2024-05" db="EMBL/GenBank/DDBJ databases">
        <title>Genetic variation in Jamaican populations of the coffee berry borer (Hypothenemus hampei).</title>
        <authorList>
            <person name="Errbii M."/>
            <person name="Myrie A."/>
        </authorList>
    </citation>
    <scope>NUCLEOTIDE SEQUENCE [LARGE SCALE GENOMIC DNA]</scope>
    <source>
        <strain evidence="3">JA-Hopewell-2020-01-JO</strain>
        <tissue evidence="3">Whole body</tissue>
    </source>
</reference>
<keyword evidence="4" id="KW-1185">Reference proteome</keyword>
<keyword evidence="2" id="KW-0812">Transmembrane</keyword>
<feature type="compositionally biased region" description="Basic and acidic residues" evidence="1">
    <location>
        <begin position="11"/>
        <end position="29"/>
    </location>
</feature>
<dbReference type="Proteomes" id="UP001566132">
    <property type="component" value="Unassembled WGS sequence"/>
</dbReference>
<feature type="region of interest" description="Disordered" evidence="1">
    <location>
        <begin position="11"/>
        <end position="34"/>
    </location>
</feature>
<accession>A0ABD1EHQ3</accession>
<evidence type="ECO:0000313" key="4">
    <source>
        <dbReference type="Proteomes" id="UP001566132"/>
    </source>
</evidence>
<feature type="transmembrane region" description="Helical" evidence="2">
    <location>
        <begin position="49"/>
        <end position="67"/>
    </location>
</feature>
<sequence length="78" mass="9164">MVACCKDCCNEREKEENKESDDVKQNEQHNEEEEHCLLRQTFWRRIGQMISAISLISFTFFDGFLMASCSENLLKINV</sequence>
<name>A0ABD1EHQ3_HYPHA</name>
<protein>
    <submittedName>
        <fullName evidence="3">Uncharacterized protein</fullName>
    </submittedName>
</protein>
<evidence type="ECO:0000313" key="3">
    <source>
        <dbReference type="EMBL" id="KAL1494089.1"/>
    </source>
</evidence>
<dbReference type="EMBL" id="JBDJPC010000007">
    <property type="protein sequence ID" value="KAL1494089.1"/>
    <property type="molecule type" value="Genomic_DNA"/>
</dbReference>
<comment type="caution">
    <text evidence="3">The sequence shown here is derived from an EMBL/GenBank/DDBJ whole genome shotgun (WGS) entry which is preliminary data.</text>
</comment>
<organism evidence="3 4">
    <name type="scientific">Hypothenemus hampei</name>
    <name type="common">Coffee berry borer</name>
    <dbReference type="NCBI Taxonomy" id="57062"/>
    <lineage>
        <taxon>Eukaryota</taxon>
        <taxon>Metazoa</taxon>
        <taxon>Ecdysozoa</taxon>
        <taxon>Arthropoda</taxon>
        <taxon>Hexapoda</taxon>
        <taxon>Insecta</taxon>
        <taxon>Pterygota</taxon>
        <taxon>Neoptera</taxon>
        <taxon>Endopterygota</taxon>
        <taxon>Coleoptera</taxon>
        <taxon>Polyphaga</taxon>
        <taxon>Cucujiformia</taxon>
        <taxon>Curculionidae</taxon>
        <taxon>Scolytinae</taxon>
        <taxon>Hypothenemus</taxon>
    </lineage>
</organism>
<keyword evidence="2" id="KW-1133">Transmembrane helix</keyword>
<proteinExistence type="predicted"/>